<dbReference type="Proteomes" id="UP000010384">
    <property type="component" value="Plasmid pCHRO.01"/>
</dbReference>
<dbReference type="HOGENOM" id="CLU_1632407_0_0_3"/>
<name>K9UA35_CHRTP</name>
<evidence type="ECO:0000313" key="3">
    <source>
        <dbReference type="EMBL" id="AFY91109.1"/>
    </source>
</evidence>
<gene>
    <name evidence="3" type="ORF">Chro_5768</name>
</gene>
<evidence type="ECO:0000256" key="1">
    <source>
        <dbReference type="SAM" id="Coils"/>
    </source>
</evidence>
<keyword evidence="1" id="KW-0175">Coiled coil</keyword>
<reference evidence="3 4" key="1">
    <citation type="submission" date="2012-06" db="EMBL/GenBank/DDBJ databases">
        <title>Finished plasmid 1 of genome of Chroococcidiopsis thermalis PCC 7203.</title>
        <authorList>
            <consortium name="US DOE Joint Genome Institute"/>
            <person name="Gugger M."/>
            <person name="Coursin T."/>
            <person name="Rippka R."/>
            <person name="Tandeau De Marsac N."/>
            <person name="Huntemann M."/>
            <person name="Wei C.-L."/>
            <person name="Han J."/>
            <person name="Detter J.C."/>
            <person name="Han C."/>
            <person name="Tapia R."/>
            <person name="Davenport K."/>
            <person name="Daligault H."/>
            <person name="Erkkila T."/>
            <person name="Gu W."/>
            <person name="Munk A.C.C."/>
            <person name="Teshima H."/>
            <person name="Xu Y."/>
            <person name="Chain P."/>
            <person name="Chen A."/>
            <person name="Krypides N."/>
            <person name="Mavromatis K."/>
            <person name="Markowitz V."/>
            <person name="Szeto E."/>
            <person name="Ivanova N."/>
            <person name="Mikhailova N."/>
            <person name="Ovchinnikova G."/>
            <person name="Pagani I."/>
            <person name="Pati A."/>
            <person name="Goodwin L."/>
            <person name="Peters L."/>
            <person name="Pitluck S."/>
            <person name="Woyke T."/>
            <person name="Kerfeld C."/>
        </authorList>
    </citation>
    <scope>NUCLEOTIDE SEQUENCE [LARGE SCALE GENOMIC DNA]</scope>
    <source>
        <strain evidence="3 4">PCC 7203</strain>
        <plasmid evidence="3 4">pCHRO.01</plasmid>
    </source>
</reference>
<feature type="region of interest" description="Disordered" evidence="2">
    <location>
        <begin position="1"/>
        <end position="21"/>
    </location>
</feature>
<feature type="compositionally biased region" description="Basic residues" evidence="2">
    <location>
        <begin position="1"/>
        <end position="14"/>
    </location>
</feature>
<geneLocation type="plasmid" evidence="3 4">
    <name>pCHRO.01</name>
</geneLocation>
<dbReference type="KEGG" id="cthe:Chro_5768"/>
<dbReference type="AlphaFoldDB" id="K9UA35"/>
<dbReference type="InParanoid" id="K9UA35"/>
<accession>K9UA35</accession>
<feature type="coiled-coil region" evidence="1">
    <location>
        <begin position="64"/>
        <end position="91"/>
    </location>
</feature>
<proteinExistence type="predicted"/>
<sequence length="180" mass="20504">MSKSTARKTRTKRSRLQEPVRKARAIPDKCLKCATLSPQQAQAIHGEDGDGCWNPSVCYSRRSHARHRDRRNQTRNQRRELQLEQIEVETEATTAQLFAVLVVYRASGVDTPVHAIGAEIWQGQQKYGSIKTIRCGGMTPSQVHAYVKKMLSVLSENYDIKKFAAQERLDPQLCPVQHYQ</sequence>
<evidence type="ECO:0000256" key="2">
    <source>
        <dbReference type="SAM" id="MobiDB-lite"/>
    </source>
</evidence>
<organism evidence="3 4">
    <name type="scientific">Chroococcidiopsis thermalis (strain PCC 7203)</name>
    <dbReference type="NCBI Taxonomy" id="251229"/>
    <lineage>
        <taxon>Bacteria</taxon>
        <taxon>Bacillati</taxon>
        <taxon>Cyanobacteriota</taxon>
        <taxon>Cyanophyceae</taxon>
        <taxon>Chroococcidiopsidales</taxon>
        <taxon>Chroococcidiopsidaceae</taxon>
        <taxon>Chroococcidiopsis</taxon>
    </lineage>
</organism>
<dbReference type="RefSeq" id="WP_015163046.1">
    <property type="nucleotide sequence ID" value="NC_019699.1"/>
</dbReference>
<dbReference type="OrthoDB" id="528961at2"/>
<keyword evidence="4" id="KW-1185">Reference proteome</keyword>
<protein>
    <submittedName>
        <fullName evidence="3">Uncharacterized protein</fullName>
    </submittedName>
</protein>
<keyword evidence="3" id="KW-0614">Plasmid</keyword>
<dbReference type="EMBL" id="CP003598">
    <property type="protein sequence ID" value="AFY91109.1"/>
    <property type="molecule type" value="Genomic_DNA"/>
</dbReference>
<evidence type="ECO:0000313" key="4">
    <source>
        <dbReference type="Proteomes" id="UP000010384"/>
    </source>
</evidence>